<feature type="domain" description="Flavodoxin-like fold" evidence="3">
    <location>
        <begin position="2"/>
        <end position="179"/>
    </location>
</feature>
<keyword evidence="2" id="KW-0560">Oxidoreductase</keyword>
<gene>
    <name evidence="4" type="ORF">MM239_19850</name>
</gene>
<dbReference type="PANTHER" id="PTHR10204:SF34">
    <property type="entry name" value="NAD(P)H DEHYDROGENASE [QUINONE] 1 ISOFORM 1"/>
    <property type="match status" value="1"/>
</dbReference>
<evidence type="ECO:0000313" key="4">
    <source>
        <dbReference type="EMBL" id="MCH7411650.1"/>
    </source>
</evidence>
<accession>A0ABS9V5F1</accession>
<protein>
    <submittedName>
        <fullName evidence="4">NAD(P)H-dependent oxidoreductase</fullName>
    </submittedName>
</protein>
<reference evidence="4" key="1">
    <citation type="submission" date="2022-03" db="EMBL/GenBank/DDBJ databases">
        <title>De novo assembled genomes of Belliella spp. (Cyclobacteriaceae) strains.</title>
        <authorList>
            <person name="Szabo A."/>
            <person name="Korponai K."/>
            <person name="Felfoldi T."/>
        </authorList>
    </citation>
    <scope>NUCLEOTIDE SEQUENCE</scope>
    <source>
        <strain evidence="4">DSM 111904</strain>
    </source>
</reference>
<evidence type="ECO:0000256" key="1">
    <source>
        <dbReference type="ARBA" id="ARBA00006252"/>
    </source>
</evidence>
<dbReference type="PANTHER" id="PTHR10204">
    <property type="entry name" value="NAD P H OXIDOREDUCTASE-RELATED"/>
    <property type="match status" value="1"/>
</dbReference>
<dbReference type="RefSeq" id="WP_241350080.1">
    <property type="nucleotide sequence ID" value="NZ_JAKZGP010000096.1"/>
</dbReference>
<evidence type="ECO:0000256" key="2">
    <source>
        <dbReference type="ARBA" id="ARBA00023002"/>
    </source>
</evidence>
<dbReference type="SUPFAM" id="SSF52218">
    <property type="entry name" value="Flavoproteins"/>
    <property type="match status" value="1"/>
</dbReference>
<dbReference type="InterPro" id="IPR029039">
    <property type="entry name" value="Flavoprotein-like_sf"/>
</dbReference>
<comment type="similarity">
    <text evidence="1">Belongs to the NAD(P)H dehydrogenase (quinone) family.</text>
</comment>
<name>A0ABS9V5F1_9BACT</name>
<dbReference type="InterPro" id="IPR003680">
    <property type="entry name" value="Flavodoxin_fold"/>
</dbReference>
<dbReference type="Proteomes" id="UP001165489">
    <property type="component" value="Unassembled WGS sequence"/>
</dbReference>
<keyword evidence="5" id="KW-1185">Reference proteome</keyword>
<dbReference type="Pfam" id="PF02525">
    <property type="entry name" value="Flavodoxin_2"/>
    <property type="match status" value="1"/>
</dbReference>
<dbReference type="Gene3D" id="3.40.50.360">
    <property type="match status" value="1"/>
</dbReference>
<proteinExistence type="inferred from homology"/>
<dbReference type="EMBL" id="JAKZGP010000096">
    <property type="protein sequence ID" value="MCH7411650.1"/>
    <property type="molecule type" value="Genomic_DNA"/>
</dbReference>
<evidence type="ECO:0000259" key="3">
    <source>
        <dbReference type="Pfam" id="PF02525"/>
    </source>
</evidence>
<evidence type="ECO:0000313" key="5">
    <source>
        <dbReference type="Proteomes" id="UP001165489"/>
    </source>
</evidence>
<organism evidence="4 5">
    <name type="scientific">Belliella filtrata</name>
    <dbReference type="NCBI Taxonomy" id="2923435"/>
    <lineage>
        <taxon>Bacteria</taxon>
        <taxon>Pseudomonadati</taxon>
        <taxon>Bacteroidota</taxon>
        <taxon>Cytophagia</taxon>
        <taxon>Cytophagales</taxon>
        <taxon>Cyclobacteriaceae</taxon>
        <taxon>Belliella</taxon>
    </lineage>
</organism>
<comment type="caution">
    <text evidence="4">The sequence shown here is derived from an EMBL/GenBank/DDBJ whole genome shotgun (WGS) entry which is preliminary data.</text>
</comment>
<dbReference type="InterPro" id="IPR051545">
    <property type="entry name" value="NAD(P)H_dehydrogenase_qn"/>
</dbReference>
<sequence>MKRILIINGHPDKESLCFSLAESYKKGADTNGDQCQLVHLIDLKFNPILTHGYRLVSELEPDLLKIQQDILQADHLVFVYPNWWATFPALLKGFIDRVFLPNFAFKYHEKGPFWDKLLKLKTARLIVTMDTPKWYYWLMNRNAGHNAMKIGVLEFCGIKPVKISAFAPVKSSDDLKRKKWLDEVETLGRNQK</sequence>